<dbReference type="Proteomes" id="UP001162162">
    <property type="component" value="Unassembled WGS sequence"/>
</dbReference>
<name>A0AAV8YB29_9CUCU</name>
<sequence>MMLSLSRKGVCVAEEWRRQGEGTGTECSCWRGLGFASDLDTAQRILLQNFNTPTETVFFQNPRFFGGLRHSQKEENHAAECLHLQEPMKMSIEYGILCVQIIG</sequence>
<keyword evidence="2" id="KW-1185">Reference proteome</keyword>
<organism evidence="1 2">
    <name type="scientific">Aromia moschata</name>
    <dbReference type="NCBI Taxonomy" id="1265417"/>
    <lineage>
        <taxon>Eukaryota</taxon>
        <taxon>Metazoa</taxon>
        <taxon>Ecdysozoa</taxon>
        <taxon>Arthropoda</taxon>
        <taxon>Hexapoda</taxon>
        <taxon>Insecta</taxon>
        <taxon>Pterygota</taxon>
        <taxon>Neoptera</taxon>
        <taxon>Endopterygota</taxon>
        <taxon>Coleoptera</taxon>
        <taxon>Polyphaga</taxon>
        <taxon>Cucujiformia</taxon>
        <taxon>Chrysomeloidea</taxon>
        <taxon>Cerambycidae</taxon>
        <taxon>Cerambycinae</taxon>
        <taxon>Callichromatini</taxon>
        <taxon>Aromia</taxon>
    </lineage>
</organism>
<evidence type="ECO:0000313" key="2">
    <source>
        <dbReference type="Proteomes" id="UP001162162"/>
    </source>
</evidence>
<protein>
    <submittedName>
        <fullName evidence="1">Uncharacterized protein</fullName>
    </submittedName>
</protein>
<dbReference type="EMBL" id="JAPWTK010000133">
    <property type="protein sequence ID" value="KAJ8948629.1"/>
    <property type="molecule type" value="Genomic_DNA"/>
</dbReference>
<dbReference type="AlphaFoldDB" id="A0AAV8YB29"/>
<gene>
    <name evidence="1" type="ORF">NQ318_022695</name>
</gene>
<accession>A0AAV8YB29</accession>
<reference evidence="1" key="1">
    <citation type="journal article" date="2023" name="Insect Mol. Biol.">
        <title>Genome sequencing provides insights into the evolution of gene families encoding plant cell wall-degrading enzymes in longhorned beetles.</title>
        <authorList>
            <person name="Shin N.R."/>
            <person name="Okamura Y."/>
            <person name="Kirsch R."/>
            <person name="Pauchet Y."/>
        </authorList>
    </citation>
    <scope>NUCLEOTIDE SEQUENCE</scope>
    <source>
        <strain evidence="1">AMC_N1</strain>
    </source>
</reference>
<evidence type="ECO:0000313" key="1">
    <source>
        <dbReference type="EMBL" id="KAJ8948629.1"/>
    </source>
</evidence>
<comment type="caution">
    <text evidence="1">The sequence shown here is derived from an EMBL/GenBank/DDBJ whole genome shotgun (WGS) entry which is preliminary data.</text>
</comment>
<proteinExistence type="predicted"/>